<evidence type="ECO:0000256" key="2">
    <source>
        <dbReference type="ARBA" id="ARBA00005510"/>
    </source>
</evidence>
<proteinExistence type="inferred from homology"/>
<dbReference type="Gene3D" id="4.10.280.10">
    <property type="entry name" value="Helix-loop-helix DNA-binding domain"/>
    <property type="match status" value="1"/>
</dbReference>
<comment type="similarity">
    <text evidence="2">Belongs to the bHLH protein family.</text>
</comment>
<evidence type="ECO:0000313" key="8">
    <source>
        <dbReference type="Proteomes" id="UP001140206"/>
    </source>
</evidence>
<evidence type="ECO:0000256" key="4">
    <source>
        <dbReference type="ARBA" id="ARBA00023163"/>
    </source>
</evidence>
<evidence type="ECO:0000259" key="6">
    <source>
        <dbReference type="PROSITE" id="PS50888"/>
    </source>
</evidence>
<name>A0AAV8G736_9POAL</name>
<dbReference type="InterPro" id="IPR051358">
    <property type="entry name" value="TF_AMS/ICE1/BHLH6-like"/>
</dbReference>
<protein>
    <submittedName>
        <fullName evidence="7">Basic helix-loop-helix (BHLH) DNA-binding superfamily protein</fullName>
    </submittedName>
</protein>
<dbReference type="PANTHER" id="PTHR31945:SF68">
    <property type="entry name" value="TRANSCRIPTION FACTOR UDT1"/>
    <property type="match status" value="1"/>
</dbReference>
<reference evidence="7" key="1">
    <citation type="submission" date="2022-08" db="EMBL/GenBank/DDBJ databases">
        <authorList>
            <person name="Marques A."/>
        </authorList>
    </citation>
    <scope>NUCLEOTIDE SEQUENCE</scope>
    <source>
        <strain evidence="7">RhyPub2mFocal</strain>
        <tissue evidence="7">Leaves</tissue>
    </source>
</reference>
<dbReference type="SMART" id="SM00353">
    <property type="entry name" value="HLH"/>
    <property type="match status" value="1"/>
</dbReference>
<dbReference type="AlphaFoldDB" id="A0AAV8G736"/>
<keyword evidence="4" id="KW-0804">Transcription</keyword>
<keyword evidence="3" id="KW-0805">Transcription regulation</keyword>
<sequence>MAAVDQRDCILVDNDTIEFMDTVFDLSGIDQYSETAVTDMGEIRFKSKNLDAERRRRGKLNSKLLILRSIVPKITKMSKESTLLDAIDYIQELQKEVSDLHSELSRLPAEEILEKKGSTNSITEKPLDPESITCQAQVAFAPMGSCKYQLKMVCVNRFGQFSRILEALNAFNAEVVNTSMVSSFGYSEASFIVVAKDEKQEILTELVKDEEQEILTDLLDHLSAIVEVKKG</sequence>
<keyword evidence="8" id="KW-1185">Reference proteome</keyword>
<evidence type="ECO:0000256" key="3">
    <source>
        <dbReference type="ARBA" id="ARBA00023015"/>
    </source>
</evidence>
<dbReference type="EMBL" id="JAMFTS010000002">
    <property type="protein sequence ID" value="KAJ4801514.1"/>
    <property type="molecule type" value="Genomic_DNA"/>
</dbReference>
<dbReference type="GO" id="GO:0046983">
    <property type="term" value="F:protein dimerization activity"/>
    <property type="evidence" value="ECO:0007669"/>
    <property type="project" value="InterPro"/>
</dbReference>
<accession>A0AAV8G736</accession>
<evidence type="ECO:0000256" key="5">
    <source>
        <dbReference type="ARBA" id="ARBA00023242"/>
    </source>
</evidence>
<dbReference type="GO" id="GO:0005634">
    <property type="term" value="C:nucleus"/>
    <property type="evidence" value="ECO:0007669"/>
    <property type="project" value="UniProtKB-SubCell"/>
</dbReference>
<dbReference type="GO" id="GO:0043565">
    <property type="term" value="F:sequence-specific DNA binding"/>
    <property type="evidence" value="ECO:0007669"/>
    <property type="project" value="TreeGrafter"/>
</dbReference>
<dbReference type="SUPFAM" id="SSF47459">
    <property type="entry name" value="HLH, helix-loop-helix DNA-binding domain"/>
    <property type="match status" value="1"/>
</dbReference>
<dbReference type="PROSITE" id="PS50888">
    <property type="entry name" value="BHLH"/>
    <property type="match status" value="1"/>
</dbReference>
<evidence type="ECO:0000313" key="7">
    <source>
        <dbReference type="EMBL" id="KAJ4801514.1"/>
    </source>
</evidence>
<feature type="domain" description="BHLH" evidence="6">
    <location>
        <begin position="44"/>
        <end position="93"/>
    </location>
</feature>
<evidence type="ECO:0000256" key="1">
    <source>
        <dbReference type="ARBA" id="ARBA00004123"/>
    </source>
</evidence>
<dbReference type="Proteomes" id="UP001140206">
    <property type="component" value="Chromosome 2"/>
</dbReference>
<dbReference type="GO" id="GO:0003700">
    <property type="term" value="F:DNA-binding transcription factor activity"/>
    <property type="evidence" value="ECO:0007669"/>
    <property type="project" value="TreeGrafter"/>
</dbReference>
<dbReference type="Pfam" id="PF00010">
    <property type="entry name" value="HLH"/>
    <property type="match status" value="1"/>
</dbReference>
<comment type="subcellular location">
    <subcellularLocation>
        <location evidence="1">Nucleus</location>
    </subcellularLocation>
</comment>
<keyword evidence="5" id="KW-0539">Nucleus</keyword>
<comment type="caution">
    <text evidence="7">The sequence shown here is derived from an EMBL/GenBank/DDBJ whole genome shotgun (WGS) entry which is preliminary data.</text>
</comment>
<dbReference type="PANTHER" id="PTHR31945">
    <property type="entry name" value="TRANSCRIPTION FACTOR SCREAM2-RELATED"/>
    <property type="match status" value="1"/>
</dbReference>
<dbReference type="InterPro" id="IPR036638">
    <property type="entry name" value="HLH_DNA-bd_sf"/>
</dbReference>
<organism evidence="7 8">
    <name type="scientific">Rhynchospora pubera</name>
    <dbReference type="NCBI Taxonomy" id="906938"/>
    <lineage>
        <taxon>Eukaryota</taxon>
        <taxon>Viridiplantae</taxon>
        <taxon>Streptophyta</taxon>
        <taxon>Embryophyta</taxon>
        <taxon>Tracheophyta</taxon>
        <taxon>Spermatophyta</taxon>
        <taxon>Magnoliopsida</taxon>
        <taxon>Liliopsida</taxon>
        <taxon>Poales</taxon>
        <taxon>Cyperaceae</taxon>
        <taxon>Cyperoideae</taxon>
        <taxon>Rhynchosporeae</taxon>
        <taxon>Rhynchospora</taxon>
    </lineage>
</organism>
<dbReference type="InterPro" id="IPR011598">
    <property type="entry name" value="bHLH_dom"/>
</dbReference>
<keyword evidence="7" id="KW-0238">DNA-binding</keyword>
<gene>
    <name evidence="7" type="ORF">LUZ62_052760</name>
</gene>